<feature type="domain" description="C2H2-type" evidence="2">
    <location>
        <begin position="3"/>
        <end position="24"/>
    </location>
</feature>
<reference evidence="3" key="1">
    <citation type="journal article" date="2020" name="Nature">
        <title>Giant virus diversity and host interactions through global metagenomics.</title>
        <authorList>
            <person name="Schulz F."/>
            <person name="Roux S."/>
            <person name="Paez-Espino D."/>
            <person name="Jungbluth S."/>
            <person name="Walsh D.A."/>
            <person name="Denef V.J."/>
            <person name="McMahon K.D."/>
            <person name="Konstantinidis K.T."/>
            <person name="Eloe-Fadrosh E.A."/>
            <person name="Kyrpides N.C."/>
            <person name="Woyke T."/>
        </authorList>
    </citation>
    <scope>NUCLEOTIDE SEQUENCE</scope>
    <source>
        <strain evidence="3">GVMAG-M-3300025676-16</strain>
    </source>
</reference>
<dbReference type="AlphaFoldDB" id="A0A6C0IZF7"/>
<evidence type="ECO:0000256" key="1">
    <source>
        <dbReference type="SAM" id="Coils"/>
    </source>
</evidence>
<accession>A0A6C0IZF7</accession>
<dbReference type="Gene3D" id="3.30.160.60">
    <property type="entry name" value="Classic Zinc Finger"/>
    <property type="match status" value="1"/>
</dbReference>
<dbReference type="PROSITE" id="PS50157">
    <property type="entry name" value="ZINC_FINGER_C2H2_2"/>
    <property type="match status" value="1"/>
</dbReference>
<dbReference type="EMBL" id="MN740295">
    <property type="protein sequence ID" value="QHT98734.1"/>
    <property type="molecule type" value="Genomic_DNA"/>
</dbReference>
<feature type="coiled-coil region" evidence="1">
    <location>
        <begin position="85"/>
        <end position="119"/>
    </location>
</feature>
<dbReference type="InterPro" id="IPR013087">
    <property type="entry name" value="Znf_C2H2_type"/>
</dbReference>
<sequence>MSFNCKYCKKNFTSLGNLTKHQKTTKYCLKIQSENNVVNKDETIHKCNYCRKDISKYHLEKHMQSCLLKYQHIIDFVEKKHRDSISELKETLLKTNDENLKLKERNIELETEVRILREQNERSTTTVEEIAKQPRINASTTNNNNQKVLINTPMDMSISTLNQAIQNGFSDEYLIQGQKGVARFAYDNILKDEQGKLKYICTDAARQIFQYKNEDGSMQKDVRATKLTKALLDSELKSASHKIASDKMKDKNPEEFNNYTNNYFEINDLETNNSNFSKELSTLVV</sequence>
<protein>
    <recommendedName>
        <fullName evidence="2">C2H2-type domain-containing protein</fullName>
    </recommendedName>
</protein>
<evidence type="ECO:0000259" key="2">
    <source>
        <dbReference type="PROSITE" id="PS50157"/>
    </source>
</evidence>
<dbReference type="Pfam" id="PF00096">
    <property type="entry name" value="zf-C2H2"/>
    <property type="match status" value="1"/>
</dbReference>
<proteinExistence type="predicted"/>
<name>A0A6C0IZF7_9ZZZZ</name>
<evidence type="ECO:0000313" key="3">
    <source>
        <dbReference type="EMBL" id="QHT98734.1"/>
    </source>
</evidence>
<keyword evidence="1" id="KW-0175">Coiled coil</keyword>
<organism evidence="3">
    <name type="scientific">viral metagenome</name>
    <dbReference type="NCBI Taxonomy" id="1070528"/>
    <lineage>
        <taxon>unclassified sequences</taxon>
        <taxon>metagenomes</taxon>
        <taxon>organismal metagenomes</taxon>
    </lineage>
</organism>